<reference evidence="1 2" key="1">
    <citation type="journal article" date="2024" name="Int. J. Syst. Evol. Microbiol.">
        <title>Clostridium omnivorum sp. nov., isolated from anoxic soil under the treatment of reductive soil disinfestation.</title>
        <authorList>
            <person name="Ueki A."/>
            <person name="Tonouchi A."/>
            <person name="Kaku N."/>
            <person name="Honma S."/>
            <person name="Ueki K."/>
        </authorList>
    </citation>
    <scope>NUCLEOTIDE SEQUENCE [LARGE SCALE GENOMIC DNA]</scope>
    <source>
        <strain evidence="1 2">E14</strain>
    </source>
</reference>
<comment type="caution">
    <text evidence="1">The sequence shown here is derived from an EMBL/GenBank/DDBJ whole genome shotgun (WGS) entry which is preliminary data.</text>
</comment>
<accession>A0ABQ5NCK1</accession>
<evidence type="ECO:0000313" key="1">
    <source>
        <dbReference type="EMBL" id="GLC32918.1"/>
    </source>
</evidence>
<dbReference type="Proteomes" id="UP001208567">
    <property type="component" value="Unassembled WGS sequence"/>
</dbReference>
<sequence>MPLPKSVVKINKKGITYTSNVDRASFTINELSRAALRDVARLIKYNIRQEFNKLRGMRKQTGRFKGAYQHWLRKKEVDLQIGIKANTWYGVQQELGDRNQPKRDILRNSVYSHIDDIREIEGKYLSAIEDENKALELINEEEEIE</sequence>
<protein>
    <recommendedName>
        <fullName evidence="3">Phage protein</fullName>
    </recommendedName>
</protein>
<evidence type="ECO:0000313" key="2">
    <source>
        <dbReference type="Proteomes" id="UP001208567"/>
    </source>
</evidence>
<keyword evidence="2" id="KW-1185">Reference proteome</keyword>
<organism evidence="1 2">
    <name type="scientific">Clostridium omnivorum</name>
    <dbReference type="NCBI Taxonomy" id="1604902"/>
    <lineage>
        <taxon>Bacteria</taxon>
        <taxon>Bacillati</taxon>
        <taxon>Bacillota</taxon>
        <taxon>Clostridia</taxon>
        <taxon>Eubacteriales</taxon>
        <taxon>Clostridiaceae</taxon>
        <taxon>Clostridium</taxon>
    </lineage>
</organism>
<dbReference type="RefSeq" id="WP_264852380.1">
    <property type="nucleotide sequence ID" value="NZ_BRXR01000002.1"/>
</dbReference>
<name>A0ABQ5NCK1_9CLOT</name>
<gene>
    <name evidence="1" type="ORF">bsdE14_43280</name>
</gene>
<dbReference type="EMBL" id="BRXR01000002">
    <property type="protein sequence ID" value="GLC32918.1"/>
    <property type="molecule type" value="Genomic_DNA"/>
</dbReference>
<proteinExistence type="predicted"/>
<evidence type="ECO:0008006" key="3">
    <source>
        <dbReference type="Google" id="ProtNLM"/>
    </source>
</evidence>